<organism evidence="1 2">
    <name type="scientific">Clostridium boliviensis</name>
    <dbReference type="NCBI Taxonomy" id="318465"/>
    <lineage>
        <taxon>Bacteria</taxon>
        <taxon>Bacillati</taxon>
        <taxon>Bacillota</taxon>
        <taxon>Clostridia</taxon>
        <taxon>Eubacteriales</taxon>
        <taxon>Clostridiaceae</taxon>
        <taxon>Clostridium</taxon>
    </lineage>
</organism>
<dbReference type="Proteomes" id="UP001276854">
    <property type="component" value="Unassembled WGS sequence"/>
</dbReference>
<keyword evidence="2" id="KW-1185">Reference proteome</keyword>
<dbReference type="InterPro" id="IPR029055">
    <property type="entry name" value="Ntn_hydrolases_N"/>
</dbReference>
<comment type="caution">
    <text evidence="1">The sequence shown here is derived from an EMBL/GenBank/DDBJ whole genome shotgun (WGS) entry which is preliminary data.</text>
</comment>
<reference evidence="1 2" key="1">
    <citation type="submission" date="2023-10" db="EMBL/GenBank/DDBJ databases">
        <title>A novel Glycoside Hydrolase 43-Like Enzyme from Clostrdium boliviensis is an Endo-xylanase, and a Candidate for Xylooligosaccharides Production from Different Xylan Substrates.</title>
        <authorList>
            <person name="Alvarez M.T."/>
            <person name="Rocabado-Villegas L.R."/>
            <person name="Salas-Veizaga D.M."/>
            <person name="Linares-Pasten J.A."/>
            <person name="Gudmundsdottir E.E."/>
            <person name="Hreggvidsson G.O."/>
            <person name="Adlercreutz P."/>
            <person name="Nordberg Karlsson E."/>
        </authorList>
    </citation>
    <scope>NUCLEOTIDE SEQUENCE [LARGE SCALE GENOMIC DNA]</scope>
    <source>
        <strain evidence="1 2">E-1</strain>
    </source>
</reference>
<sequence>MCTSFIKKTEDNCLIGMNFDNNGMRYTVNTRKKDWFIVYIDTGKIKTPSFGIHRSGVFFNNLCVDSNGKGCYRRSTGITHTSKFLSEIIDGKIDVENLEVYLSQTEIVNVPDLSTHNMICTEQGNVWIIEPGRGNRYRELGDGEFQIMTNDPIFDVHEEDNISCGRYKKGKEVLNQNVTFDVSKAFELLSDMKQNGIDWITVFSLVFDKKANMVYYVENQDFTCIKEYVFPQNE</sequence>
<name>A0ABU4GK00_9CLOT</name>
<protein>
    <recommendedName>
        <fullName evidence="3">Choloylglycine hydrolase</fullName>
    </recommendedName>
</protein>
<evidence type="ECO:0000313" key="1">
    <source>
        <dbReference type="EMBL" id="MDW2797933.1"/>
    </source>
</evidence>
<dbReference type="EMBL" id="JAWONS010000148">
    <property type="protein sequence ID" value="MDW2797933.1"/>
    <property type="molecule type" value="Genomic_DNA"/>
</dbReference>
<dbReference type="RefSeq" id="WP_318064177.1">
    <property type="nucleotide sequence ID" value="NZ_JAWONS010000148.1"/>
</dbReference>
<dbReference type="Gene3D" id="3.60.60.10">
    <property type="entry name" value="Penicillin V Acylase, Chain A"/>
    <property type="match status" value="1"/>
</dbReference>
<accession>A0ABU4GK00</accession>
<proteinExistence type="predicted"/>
<dbReference type="SUPFAM" id="SSF56235">
    <property type="entry name" value="N-terminal nucleophile aminohydrolases (Ntn hydrolases)"/>
    <property type="match status" value="1"/>
</dbReference>
<evidence type="ECO:0008006" key="3">
    <source>
        <dbReference type="Google" id="ProtNLM"/>
    </source>
</evidence>
<gene>
    <name evidence="1" type="ORF">RZO55_10140</name>
</gene>
<evidence type="ECO:0000313" key="2">
    <source>
        <dbReference type="Proteomes" id="UP001276854"/>
    </source>
</evidence>